<comment type="caution">
    <text evidence="9">The sequence shown here is derived from an EMBL/GenBank/DDBJ whole genome shotgun (WGS) entry which is preliminary data.</text>
</comment>
<dbReference type="NCBIfam" id="NF008316">
    <property type="entry name" value="PRK11104.1"/>
    <property type="match status" value="1"/>
</dbReference>
<name>A0A6I1EW57_9BURK</name>
<dbReference type="EC" id="1.3.5.3" evidence="7"/>
<keyword evidence="4 7" id="KW-0560">Oxidoreductase</keyword>
<keyword evidence="7" id="KW-1003">Cell membrane</keyword>
<dbReference type="GO" id="GO:0070819">
    <property type="term" value="F:menaquinone-dependent protoporphyrinogen oxidase activity"/>
    <property type="evidence" value="ECO:0007669"/>
    <property type="project" value="UniProtKB-UniRule"/>
</dbReference>
<dbReference type="EMBL" id="WEHX01000002">
    <property type="protein sequence ID" value="KAB7663129.1"/>
    <property type="molecule type" value="Genomic_DNA"/>
</dbReference>
<dbReference type="RefSeq" id="WP_152157399.1">
    <property type="nucleotide sequence ID" value="NZ_WEHX01000002.1"/>
</dbReference>
<sequence>MKSVLVLYHSNSGHTARIARRIWETVIAEGNQADLMCVMEADREGIDWNKYDLVIVGAPVFYGKFSRQLVAFVNRFKSVLDAKATSFFSVSVVARTPAKCTPEGNVYTRKFLQGNPWKPKDAHCFAGKVDYPNWGWLDTKMIQMIMKMTKGPTEPTAIIDYTDWKDVEDYARHCLTLEA</sequence>
<evidence type="ECO:0000256" key="5">
    <source>
        <dbReference type="ARBA" id="ARBA00023136"/>
    </source>
</evidence>
<evidence type="ECO:0000256" key="2">
    <source>
        <dbReference type="ARBA" id="ARBA00022643"/>
    </source>
</evidence>
<comment type="subcellular location">
    <subcellularLocation>
        <location evidence="7">Cell membrane</location>
        <topology evidence="7">Peripheral membrane protein</topology>
    </subcellularLocation>
</comment>
<evidence type="ECO:0000256" key="6">
    <source>
        <dbReference type="ARBA" id="ARBA00023244"/>
    </source>
</evidence>
<dbReference type="AlphaFoldDB" id="A0A6I1EW57"/>
<comment type="pathway">
    <text evidence="7">Porphyrin-containing compound metabolism; protoporphyrin-IX biosynthesis; protoporphyrin-IX from protoporphyrinogen-IX: step 1/1.</text>
</comment>
<keyword evidence="1 7" id="KW-0285">Flavoprotein</keyword>
<dbReference type="Proteomes" id="UP000430564">
    <property type="component" value="Unassembled WGS sequence"/>
</dbReference>
<accession>A0A6I1EW57</accession>
<keyword evidence="2 7" id="KW-0288">FMN</keyword>
<protein>
    <recommendedName>
        <fullName evidence="7">Protoporphyrinogen IX dehydrogenase [quinone]</fullName>
        <ecNumber evidence="7">1.3.5.3</ecNumber>
    </recommendedName>
    <alternativeName>
        <fullName evidence="7">Protoporphyrinogen IX dehydrogenase [menaquinone]</fullName>
    </alternativeName>
    <alternativeName>
        <fullName evidence="7">Protoporphyrinogen IX dehydrogenase [ubiquinone]</fullName>
    </alternativeName>
    <alternativeName>
        <fullName evidence="7">Protoporphyrinogen oxidase</fullName>
        <shortName evidence="7">PPO</shortName>
    </alternativeName>
</protein>
<keyword evidence="6 7" id="KW-0627">Porphyrin biosynthesis</keyword>
<dbReference type="InterPro" id="IPR001226">
    <property type="entry name" value="Flavodoxin_CS"/>
</dbReference>
<dbReference type="InterPro" id="IPR044264">
    <property type="entry name" value="HemG"/>
</dbReference>
<dbReference type="PROSITE" id="PS50902">
    <property type="entry name" value="FLAVODOXIN_LIKE"/>
    <property type="match status" value="1"/>
</dbReference>
<gene>
    <name evidence="7 9" type="primary">hemG</name>
    <name evidence="9" type="ORF">GBM95_01105</name>
</gene>
<comment type="function">
    <text evidence="7">Catalyzes the 6-electron oxidation of protoporphyrinogen IX to form protoporphyrin IX; under anaerobic conditions uses menaquinone as an electron acceptor, under aerobic conditions uses ubiquinone as an electron acceptor.</text>
</comment>
<keyword evidence="3 7" id="KW-0547">Nucleotide-binding</keyword>
<dbReference type="PANTHER" id="PTHR38030">
    <property type="entry name" value="PROTOPORPHYRINOGEN IX DEHYDROGENASE [MENAQUINONE]"/>
    <property type="match status" value="1"/>
</dbReference>
<dbReference type="GO" id="GO:0006782">
    <property type="term" value="P:protoporphyrinogen IX biosynthetic process"/>
    <property type="evidence" value="ECO:0007669"/>
    <property type="project" value="UniProtKB-UniRule"/>
</dbReference>
<dbReference type="Gene3D" id="3.40.50.360">
    <property type="match status" value="1"/>
</dbReference>
<evidence type="ECO:0000259" key="8">
    <source>
        <dbReference type="PROSITE" id="PS50902"/>
    </source>
</evidence>
<dbReference type="HAMAP" id="MF_00853">
    <property type="entry name" value="HemG"/>
    <property type="match status" value="1"/>
</dbReference>
<dbReference type="GO" id="GO:0004729">
    <property type="term" value="F:oxygen-dependent protoporphyrinogen oxidase activity"/>
    <property type="evidence" value="ECO:0007669"/>
    <property type="project" value="InterPro"/>
</dbReference>
<dbReference type="UniPathway" id="UPA00251">
    <property type="reaction ID" value="UER00324"/>
</dbReference>
<comment type="cofactor">
    <cofactor evidence="7">
        <name>FMN</name>
        <dbReference type="ChEBI" id="CHEBI:58210"/>
    </cofactor>
    <text evidence="7">Binds 1 FMN non-covalently per subunit.</text>
</comment>
<comment type="catalytic activity">
    <reaction evidence="7">
        <text>protoporphyrinogen IX + 3 a quinone = protoporphyrin IX + 3 a quinol</text>
        <dbReference type="Rhea" id="RHEA:65032"/>
        <dbReference type="ChEBI" id="CHEBI:24646"/>
        <dbReference type="ChEBI" id="CHEBI:57306"/>
        <dbReference type="ChEBI" id="CHEBI:57307"/>
        <dbReference type="ChEBI" id="CHEBI:132124"/>
        <dbReference type="EC" id="1.3.5.3"/>
    </reaction>
</comment>
<reference evidence="9 10" key="1">
    <citation type="submission" date="2019-10" db="EMBL/GenBank/DDBJ databases">
        <title>Genome diversity of Sutterella seckii.</title>
        <authorList>
            <person name="Chaplin A.V."/>
            <person name="Sokolova S.R."/>
            <person name="Mosin K.A."/>
            <person name="Ivanova E.L."/>
            <person name="Kochetkova T.O."/>
            <person name="Goltsov A.Y."/>
            <person name="Trofimov D.Y."/>
            <person name="Efimov B.A."/>
        </authorList>
    </citation>
    <scope>NUCLEOTIDE SEQUENCE [LARGE SCALE GENOMIC DNA]</scope>
    <source>
        <strain evidence="9 10">ASD393</strain>
    </source>
</reference>
<evidence type="ECO:0000256" key="3">
    <source>
        <dbReference type="ARBA" id="ARBA00022741"/>
    </source>
</evidence>
<evidence type="ECO:0000313" key="9">
    <source>
        <dbReference type="EMBL" id="KAB7663129.1"/>
    </source>
</evidence>
<evidence type="ECO:0000313" key="10">
    <source>
        <dbReference type="Proteomes" id="UP000430564"/>
    </source>
</evidence>
<comment type="catalytic activity">
    <reaction evidence="7">
        <text>protoporphyrinogen IX + 3 a menaquinone = protoporphyrin IX + 3 a menaquinol</text>
        <dbReference type="Rhea" id="RHEA:27409"/>
        <dbReference type="Rhea" id="RHEA-COMP:9537"/>
        <dbReference type="Rhea" id="RHEA-COMP:9539"/>
        <dbReference type="ChEBI" id="CHEBI:16374"/>
        <dbReference type="ChEBI" id="CHEBI:18151"/>
        <dbReference type="ChEBI" id="CHEBI:57306"/>
        <dbReference type="ChEBI" id="CHEBI:57307"/>
        <dbReference type="EC" id="1.3.5.3"/>
    </reaction>
</comment>
<dbReference type="InterPro" id="IPR026816">
    <property type="entry name" value="Flavodoxin_dom"/>
</dbReference>
<comment type="similarity">
    <text evidence="7">Belongs to the HemG family.</text>
</comment>
<dbReference type="PROSITE" id="PS00201">
    <property type="entry name" value="FLAVODOXIN"/>
    <property type="match status" value="1"/>
</dbReference>
<dbReference type="SUPFAM" id="SSF52218">
    <property type="entry name" value="Flavoproteins"/>
    <property type="match status" value="1"/>
</dbReference>
<dbReference type="PANTHER" id="PTHR38030:SF2">
    <property type="entry name" value="PROTOPORPHYRINOGEN IX DEHYDROGENASE [QUINONE]"/>
    <property type="match status" value="1"/>
</dbReference>
<organism evidence="9 10">
    <name type="scientific">Sutterella seckii</name>
    <dbReference type="NCBI Taxonomy" id="1944635"/>
    <lineage>
        <taxon>Bacteria</taxon>
        <taxon>Pseudomonadati</taxon>
        <taxon>Pseudomonadota</taxon>
        <taxon>Betaproteobacteria</taxon>
        <taxon>Burkholderiales</taxon>
        <taxon>Sutterellaceae</taxon>
        <taxon>Sutterella</taxon>
    </lineage>
</organism>
<proteinExistence type="inferred from homology"/>
<dbReference type="Pfam" id="PF12724">
    <property type="entry name" value="Flavodoxin_5"/>
    <property type="match status" value="1"/>
</dbReference>
<comment type="catalytic activity">
    <reaction evidence="7">
        <text>protoporphyrinogen IX + 3 a ubiquinone = protoporphyrin IX + 3 a ubiquinol</text>
        <dbReference type="Rhea" id="RHEA:63936"/>
        <dbReference type="Rhea" id="RHEA-COMP:9565"/>
        <dbReference type="Rhea" id="RHEA-COMP:9566"/>
        <dbReference type="ChEBI" id="CHEBI:16389"/>
        <dbReference type="ChEBI" id="CHEBI:17976"/>
        <dbReference type="ChEBI" id="CHEBI:57306"/>
        <dbReference type="ChEBI" id="CHEBI:57307"/>
    </reaction>
</comment>
<evidence type="ECO:0000256" key="7">
    <source>
        <dbReference type="HAMAP-Rule" id="MF_00853"/>
    </source>
</evidence>
<keyword evidence="5" id="KW-0472">Membrane</keyword>
<dbReference type="GO" id="GO:0005886">
    <property type="term" value="C:plasma membrane"/>
    <property type="evidence" value="ECO:0007669"/>
    <property type="project" value="UniProtKB-SubCell"/>
</dbReference>
<evidence type="ECO:0000256" key="1">
    <source>
        <dbReference type="ARBA" id="ARBA00022630"/>
    </source>
</evidence>
<dbReference type="GO" id="GO:0009055">
    <property type="term" value="F:electron transfer activity"/>
    <property type="evidence" value="ECO:0007669"/>
    <property type="project" value="InterPro"/>
</dbReference>
<feature type="domain" description="Flavodoxin-like" evidence="8">
    <location>
        <begin position="4"/>
        <end position="179"/>
    </location>
</feature>
<dbReference type="GO" id="GO:0010181">
    <property type="term" value="F:FMN binding"/>
    <property type="evidence" value="ECO:0007669"/>
    <property type="project" value="UniProtKB-UniRule"/>
</dbReference>
<evidence type="ECO:0000256" key="4">
    <source>
        <dbReference type="ARBA" id="ARBA00023002"/>
    </source>
</evidence>
<dbReference type="OrthoDB" id="9795729at2"/>
<dbReference type="InterPro" id="IPR052200">
    <property type="entry name" value="Protoporphyrinogen_IX_DH"/>
</dbReference>
<dbReference type="InterPro" id="IPR008254">
    <property type="entry name" value="Flavodoxin/NO_synth"/>
</dbReference>
<dbReference type="InterPro" id="IPR029039">
    <property type="entry name" value="Flavoprotein-like_sf"/>
</dbReference>